<dbReference type="InterPro" id="IPR055060">
    <property type="entry name" value="ACOX_C_alpha1"/>
</dbReference>
<sequence length="220" mass="24233">MRHEFMGAYLQTEFGHGSIVAGVDTTATLDKSTDSFIIDPPTLTSTKWRTLPTFPGVNAGDIGPKAYGVFAALDNGWSRFDHYRIPRENMFITHSQVSNGGVYTNSLSAKMSYLDMMFILFQMIDRCGWMLSRGIAIAIRYSSVRRRFRDPESQTPPAKLTPNAQSSPTHPSTASSFPCSPYPTPKSSPVEGCSRFSISYVSARLAFVPGGWLELTAVVV</sequence>
<dbReference type="Gene3D" id="2.40.110.10">
    <property type="entry name" value="Butyryl-CoA Dehydrogenase, subunit A, domain 2"/>
    <property type="match status" value="2"/>
</dbReference>
<dbReference type="InterPro" id="IPR012258">
    <property type="entry name" value="Acyl-CoA_oxidase"/>
</dbReference>
<protein>
    <recommendedName>
        <fullName evidence="2">Acyl-CoA oxidase C-alpha1 domain-containing protein</fullName>
    </recommendedName>
</protein>
<dbReference type="PANTHER" id="PTHR10909">
    <property type="entry name" value="ELECTRON TRANSPORT OXIDOREDUCTASE"/>
    <property type="match status" value="1"/>
</dbReference>
<dbReference type="GO" id="GO:0005777">
    <property type="term" value="C:peroxisome"/>
    <property type="evidence" value="ECO:0007669"/>
    <property type="project" value="InterPro"/>
</dbReference>
<evidence type="ECO:0000313" key="3">
    <source>
        <dbReference type="EMBL" id="KAE8249630.1"/>
    </source>
</evidence>
<dbReference type="EMBL" id="LWDF02000377">
    <property type="protein sequence ID" value="KAE8249630.1"/>
    <property type="molecule type" value="Genomic_DNA"/>
</dbReference>
<dbReference type="SUPFAM" id="SSF56645">
    <property type="entry name" value="Acyl-CoA dehydrogenase NM domain-like"/>
    <property type="match status" value="1"/>
</dbReference>
<dbReference type="Pfam" id="PF22924">
    <property type="entry name" value="ACOX_C_alpha1"/>
    <property type="match status" value="1"/>
</dbReference>
<organism evidence="3 4">
    <name type="scientific">Tilletia indica</name>
    <dbReference type="NCBI Taxonomy" id="43049"/>
    <lineage>
        <taxon>Eukaryota</taxon>
        <taxon>Fungi</taxon>
        <taxon>Dikarya</taxon>
        <taxon>Basidiomycota</taxon>
        <taxon>Ustilaginomycotina</taxon>
        <taxon>Exobasidiomycetes</taxon>
        <taxon>Tilletiales</taxon>
        <taxon>Tilletiaceae</taxon>
        <taxon>Tilletia</taxon>
    </lineage>
</organism>
<dbReference type="Gene3D" id="1.20.140.10">
    <property type="entry name" value="Butyryl-CoA Dehydrogenase, subunit A, domain 3"/>
    <property type="match status" value="1"/>
</dbReference>
<dbReference type="GO" id="GO:0033540">
    <property type="term" value="P:fatty acid beta-oxidation using acyl-CoA oxidase"/>
    <property type="evidence" value="ECO:0007669"/>
    <property type="project" value="TreeGrafter"/>
</dbReference>
<reference evidence="3" key="1">
    <citation type="submission" date="2016-04" db="EMBL/GenBank/DDBJ databases">
        <authorList>
            <person name="Nguyen H.D."/>
            <person name="Samba Siva P."/>
            <person name="Cullis J."/>
            <person name="Levesque C.A."/>
            <person name="Hambleton S."/>
        </authorList>
    </citation>
    <scope>NUCLEOTIDE SEQUENCE</scope>
    <source>
        <strain evidence="3">DAOMC 236416</strain>
    </source>
</reference>
<dbReference type="AlphaFoldDB" id="A0A177TFS4"/>
<evidence type="ECO:0000256" key="1">
    <source>
        <dbReference type="SAM" id="MobiDB-lite"/>
    </source>
</evidence>
<evidence type="ECO:0000259" key="2">
    <source>
        <dbReference type="Pfam" id="PF22924"/>
    </source>
</evidence>
<dbReference type="GO" id="GO:0003997">
    <property type="term" value="F:acyl-CoA oxidase activity"/>
    <property type="evidence" value="ECO:0007669"/>
    <property type="project" value="InterPro"/>
</dbReference>
<dbReference type="Proteomes" id="UP000077521">
    <property type="component" value="Unassembled WGS sequence"/>
</dbReference>
<accession>A0A177TFS4</accession>
<dbReference type="InterPro" id="IPR009100">
    <property type="entry name" value="AcylCoA_DH/oxidase_NM_dom_sf"/>
</dbReference>
<name>A0A177TFS4_9BASI</name>
<feature type="domain" description="Acyl-CoA oxidase C-alpha1" evidence="2">
    <location>
        <begin position="113"/>
        <end position="154"/>
    </location>
</feature>
<keyword evidence="4" id="KW-1185">Reference proteome</keyword>
<feature type="compositionally biased region" description="Polar residues" evidence="1">
    <location>
        <begin position="162"/>
        <end position="178"/>
    </location>
</feature>
<evidence type="ECO:0000313" key="4">
    <source>
        <dbReference type="Proteomes" id="UP000077521"/>
    </source>
</evidence>
<comment type="caution">
    <text evidence="3">The sequence shown here is derived from an EMBL/GenBank/DDBJ whole genome shotgun (WGS) entry which is preliminary data.</text>
</comment>
<dbReference type="PANTHER" id="PTHR10909:SF250">
    <property type="entry name" value="PEROXISOMAL ACYL-COENZYME A OXIDASE 1"/>
    <property type="match status" value="1"/>
</dbReference>
<feature type="region of interest" description="Disordered" evidence="1">
    <location>
        <begin position="148"/>
        <end position="181"/>
    </location>
</feature>
<proteinExistence type="predicted"/>
<dbReference type="GO" id="GO:0071949">
    <property type="term" value="F:FAD binding"/>
    <property type="evidence" value="ECO:0007669"/>
    <property type="project" value="InterPro"/>
</dbReference>
<gene>
    <name evidence="3" type="ORF">A4X13_0g5130</name>
</gene>
<dbReference type="GO" id="GO:0055088">
    <property type="term" value="P:lipid homeostasis"/>
    <property type="evidence" value="ECO:0007669"/>
    <property type="project" value="TreeGrafter"/>
</dbReference>
<dbReference type="GO" id="GO:0005504">
    <property type="term" value="F:fatty acid binding"/>
    <property type="evidence" value="ECO:0007669"/>
    <property type="project" value="TreeGrafter"/>
</dbReference>
<reference evidence="3" key="2">
    <citation type="journal article" date="2019" name="IMA Fungus">
        <title>Genome sequencing and comparison of five Tilletia species to identify candidate genes for the detection of regulated species infecting wheat.</title>
        <authorList>
            <person name="Nguyen H.D.T."/>
            <person name="Sultana T."/>
            <person name="Kesanakurti P."/>
            <person name="Hambleton S."/>
        </authorList>
    </citation>
    <scope>NUCLEOTIDE SEQUENCE</scope>
    <source>
        <strain evidence="3">DAOMC 236416</strain>
    </source>
</reference>
<dbReference type="InterPro" id="IPR046373">
    <property type="entry name" value="Acyl-CoA_Oxase/DH_mid-dom_sf"/>
</dbReference>